<keyword evidence="1" id="KW-0812">Transmembrane</keyword>
<proteinExistence type="predicted"/>
<evidence type="ECO:0000256" key="1">
    <source>
        <dbReference type="SAM" id="Phobius"/>
    </source>
</evidence>
<evidence type="ECO:0000313" key="3">
    <source>
        <dbReference type="Proteomes" id="UP000000496"/>
    </source>
</evidence>
<accession>F8L3L8</accession>
<reference evidence="2 3" key="2">
    <citation type="journal article" date="2011" name="Mol. Biol. Evol.">
        <title>Unity in variety--the pan-genome of the Chlamydiae.</title>
        <authorList>
            <person name="Collingro A."/>
            <person name="Tischler P."/>
            <person name="Weinmaier T."/>
            <person name="Penz T."/>
            <person name="Heinz E."/>
            <person name="Brunham R.C."/>
            <person name="Read T.D."/>
            <person name="Bavoil P.M."/>
            <person name="Sachse K."/>
            <person name="Kahane S."/>
            <person name="Friedman M.G."/>
            <person name="Rattei T."/>
            <person name="Myers G.S."/>
            <person name="Horn M."/>
        </authorList>
    </citation>
    <scope>NUCLEOTIDE SEQUENCE [LARGE SCALE GENOMIC DNA]</scope>
    <source>
        <strain evidence="3">ATCC VR-1471 / Z</strain>
    </source>
</reference>
<protein>
    <submittedName>
        <fullName evidence="2">Type III secretion ATPase</fullName>
    </submittedName>
</protein>
<dbReference type="AlphaFoldDB" id="F8L3L8"/>
<name>F8L3L8_SIMNZ</name>
<dbReference type="STRING" id="331113.SNE_A20000"/>
<dbReference type="KEGG" id="sng:SNE_A20000"/>
<dbReference type="RefSeq" id="WP_013944343.1">
    <property type="nucleotide sequence ID" value="NC_015713.1"/>
</dbReference>
<evidence type="ECO:0000313" key="2">
    <source>
        <dbReference type="EMBL" id="CCB89877.1"/>
    </source>
</evidence>
<dbReference type="Proteomes" id="UP000000496">
    <property type="component" value="Chromosome gsn.131"/>
</dbReference>
<gene>
    <name evidence="2" type="primary">sctN</name>
    <name evidence="2" type="ordered locus">SNE_A20000</name>
</gene>
<dbReference type="HOGENOM" id="CLU_460701_0_0_0"/>
<sequence length="592" mass="68098">MGKLQSIISKENLYYTAASLGAGLIAARYLTLPSKAIATVSLITAGTSAAGRSFIDDESTKTRRGIVTVCSIAASFFTAALFLNTYFAEILTSETISIVLGSSFLGQAVMAVLLKTVLFNPFNSVKTFLKLSDDQLLSLHEKYENDHESYQKLSPLMQLLLYNQVVLVGKTLTILPAPPTEEEISGLTDEEVKKLYYCDGFIFTEDCPAAKQLLLRFYQLGLTYNSSFDLFMKDVPLPIPSTPSEVKKLSTKQQKWLKVFFEKNPNVEKKLDVNLSWEMVNSDILSTCYWDSNDIPQANHHLIRNIYRSALKIERWLSFSFKNQEALKLRFKELKLDHTFPTHPQTPKEVADFDETWIHHYHKHYDSSRLDQKVHKAFIARFFELDLMPPGTKSYEAWTTKQLNAYSMLEVPLPTNKIDLFALKENQLLWLFPIALKSEDWKSLSFPMQALICKKCFNTSTAYEIHFTIPTFQELCDTIIYKEIGQQLRQQLQKDQAAWKKLPLLLQWKLNKKAFSENSLAMIPYAFDPNSLEKTPTENIRVYHSIFEENGDLWEQLSYEQQVAFNVAFKSNYQTELPLKAKPTRKKWLGIF</sequence>
<organism evidence="2 3">
    <name type="scientific">Simkania negevensis (strain ATCC VR-1471 / DSM 27360 / Z)</name>
    <dbReference type="NCBI Taxonomy" id="331113"/>
    <lineage>
        <taxon>Bacteria</taxon>
        <taxon>Pseudomonadati</taxon>
        <taxon>Chlamydiota</taxon>
        <taxon>Chlamydiia</taxon>
        <taxon>Parachlamydiales</taxon>
        <taxon>Simkaniaceae</taxon>
        <taxon>Simkania</taxon>
    </lineage>
</organism>
<reference key="1">
    <citation type="journal article" date="2011" name="Mol. Biol. Evol.">
        <title>Unity in variety -- the pan-genome of the Chlamydiae.</title>
        <authorList>
            <person name="Collingro A."/>
            <person name="Tischler P."/>
            <person name="Weinmaier T."/>
            <person name="Penz T."/>
            <person name="Heinz E."/>
            <person name="Brunham R.C."/>
            <person name="Read T.D."/>
            <person name="Bavoil P.M."/>
            <person name="Sachse K."/>
            <person name="Kahane S."/>
            <person name="Friedman M.G."/>
            <person name="Rattei T."/>
            <person name="Myers G.S.A."/>
            <person name="Horn M."/>
        </authorList>
    </citation>
    <scope>NUCLEOTIDE SEQUENCE</scope>
    <source>
        <strain>Z</strain>
    </source>
</reference>
<feature type="transmembrane region" description="Helical" evidence="1">
    <location>
        <begin position="95"/>
        <end position="114"/>
    </location>
</feature>
<keyword evidence="3" id="KW-1185">Reference proteome</keyword>
<keyword evidence="1" id="KW-1133">Transmembrane helix</keyword>
<dbReference type="EMBL" id="FR872582">
    <property type="protein sequence ID" value="CCB89877.1"/>
    <property type="molecule type" value="Genomic_DNA"/>
</dbReference>
<feature type="transmembrane region" description="Helical" evidence="1">
    <location>
        <begin position="66"/>
        <end position="83"/>
    </location>
</feature>
<keyword evidence="1" id="KW-0472">Membrane</keyword>
<feature type="transmembrane region" description="Helical" evidence="1">
    <location>
        <begin position="12"/>
        <end position="30"/>
    </location>
</feature>